<proteinExistence type="predicted"/>
<keyword evidence="1" id="KW-1133">Transmembrane helix</keyword>
<gene>
    <name evidence="3" type="ORF">FHS81_000006</name>
</gene>
<dbReference type="EMBL" id="JACICC010000001">
    <property type="protein sequence ID" value="MBB3807952.1"/>
    <property type="molecule type" value="Genomic_DNA"/>
</dbReference>
<accession>A0A7W6EEU6</accession>
<name>A0A7W6EEU6_9HYPH</name>
<evidence type="ECO:0000313" key="3">
    <source>
        <dbReference type="EMBL" id="MBB3807952.1"/>
    </source>
</evidence>
<dbReference type="PANTHER" id="PTHR33741">
    <property type="entry name" value="TRANSMEMBRANE PROTEIN DDB_G0269096-RELATED"/>
    <property type="match status" value="1"/>
</dbReference>
<dbReference type="Proteomes" id="UP000537592">
    <property type="component" value="Unassembled WGS sequence"/>
</dbReference>
<keyword evidence="4" id="KW-1185">Reference proteome</keyword>
<keyword evidence="1" id="KW-0472">Membrane</keyword>
<feature type="transmembrane region" description="Helical" evidence="1">
    <location>
        <begin position="20"/>
        <end position="40"/>
    </location>
</feature>
<dbReference type="InterPro" id="IPR058581">
    <property type="entry name" value="TM_HPP"/>
</dbReference>
<reference evidence="3 4" key="1">
    <citation type="submission" date="2020-08" db="EMBL/GenBank/DDBJ databases">
        <title>Genomic Encyclopedia of Type Strains, Phase IV (KMG-IV): sequencing the most valuable type-strain genomes for metagenomic binning, comparative biology and taxonomic classification.</title>
        <authorList>
            <person name="Goeker M."/>
        </authorList>
    </citation>
    <scope>NUCLEOTIDE SEQUENCE [LARGE SCALE GENOMIC DNA]</scope>
    <source>
        <strain evidence="3 4">DSM 28760</strain>
    </source>
</reference>
<protein>
    <submittedName>
        <fullName evidence="3">CBS-domain-containing membrane protein</fullName>
    </submittedName>
</protein>
<feature type="domain" description="HPP transmembrane region" evidence="2">
    <location>
        <begin position="28"/>
        <end position="168"/>
    </location>
</feature>
<feature type="transmembrane region" description="Helical" evidence="1">
    <location>
        <begin position="137"/>
        <end position="158"/>
    </location>
</feature>
<comment type="caution">
    <text evidence="3">The sequence shown here is derived from an EMBL/GenBank/DDBJ whole genome shotgun (WGS) entry which is preliminary data.</text>
</comment>
<evidence type="ECO:0000256" key="1">
    <source>
        <dbReference type="SAM" id="Phobius"/>
    </source>
</evidence>
<keyword evidence="1" id="KW-0812">Transmembrane</keyword>
<dbReference type="AlphaFoldDB" id="A0A7W6EEU6"/>
<dbReference type="InterPro" id="IPR007065">
    <property type="entry name" value="HPP"/>
</dbReference>
<dbReference type="Pfam" id="PF04982">
    <property type="entry name" value="TM_HPP"/>
    <property type="match status" value="1"/>
</dbReference>
<dbReference type="PANTHER" id="PTHR33741:SF5">
    <property type="entry name" value="TRANSMEMBRANE PROTEIN DDB_G0269096-RELATED"/>
    <property type="match status" value="1"/>
</dbReference>
<evidence type="ECO:0000259" key="2">
    <source>
        <dbReference type="Pfam" id="PF04982"/>
    </source>
</evidence>
<organism evidence="3 4">
    <name type="scientific">Pseudochelatococcus contaminans</name>
    <dbReference type="NCBI Taxonomy" id="1538103"/>
    <lineage>
        <taxon>Bacteria</taxon>
        <taxon>Pseudomonadati</taxon>
        <taxon>Pseudomonadota</taxon>
        <taxon>Alphaproteobacteria</taxon>
        <taxon>Hyphomicrobiales</taxon>
        <taxon>Chelatococcaceae</taxon>
        <taxon>Pseudochelatococcus</taxon>
    </lineage>
</organism>
<feature type="transmembrane region" description="Helical" evidence="1">
    <location>
        <begin position="100"/>
        <end position="117"/>
    </location>
</feature>
<sequence>MRGRRHLIDMLIRLRAFPVVQRAQMGMLVGGFSFLIIYGLSTSSQYAHVAMIMASLGASCVLVFTLPQSPLAQPSNVIFGHILSTGCGLLSLQFFGQTPLAFGIGVGLAIFVMAVTGTLHPPGAGNPILVIGGNQGLWYLLTPTASGAIVVVLAGLFYHRFISGHIYPVRKV</sequence>
<dbReference type="RefSeq" id="WP_210281483.1">
    <property type="nucleotide sequence ID" value="NZ_JACICC010000001.1"/>
</dbReference>
<evidence type="ECO:0000313" key="4">
    <source>
        <dbReference type="Proteomes" id="UP000537592"/>
    </source>
</evidence>